<dbReference type="EMBL" id="WITJ01000033">
    <property type="protein sequence ID" value="MQW40743.1"/>
    <property type="molecule type" value="Genomic_DNA"/>
</dbReference>
<proteinExistence type="predicted"/>
<dbReference type="Proteomes" id="UP000439550">
    <property type="component" value="Unassembled WGS sequence"/>
</dbReference>
<comment type="caution">
    <text evidence="3">The sequence shown here is derived from an EMBL/GenBank/DDBJ whole genome shotgun (WGS) entry which is preliminary data.</text>
</comment>
<accession>A0A7X1ZAG5</accession>
<protein>
    <recommendedName>
        <fullName evidence="5">DUF3592 domain-containing protein</fullName>
    </recommendedName>
</protein>
<dbReference type="AlphaFoldDB" id="A0A7X1ZAG5"/>
<feature type="transmembrane region" description="Helical" evidence="1">
    <location>
        <begin position="106"/>
        <end position="124"/>
    </location>
</feature>
<dbReference type="EMBL" id="WITJ01000031">
    <property type="protein sequence ID" value="MQW40724.1"/>
    <property type="molecule type" value="Genomic_DNA"/>
</dbReference>
<keyword evidence="1" id="KW-0812">Transmembrane</keyword>
<reference evidence="3 4" key="1">
    <citation type="submission" date="2019-10" db="EMBL/GenBank/DDBJ databases">
        <authorList>
            <person name="Dong K."/>
        </authorList>
    </citation>
    <scope>NUCLEOTIDE SEQUENCE [LARGE SCALE GENOMIC DNA]</scope>
    <source>
        <strain evidence="3 4">DSM 28960</strain>
    </source>
</reference>
<sequence length="130" mass="15024">MEIIKKYLKILANIFLAAIIILLIVSSSSSWQDQREFSRGEKNTAIAKIKVDRNNVKTYNFSENSYGVDASKSKFKNNDTVKVYFLKKKPYIVSENPYIYHSTTEIIIPIIWSGIFSTILIYNFSRKKGL</sequence>
<evidence type="ECO:0000256" key="1">
    <source>
        <dbReference type="SAM" id="Phobius"/>
    </source>
</evidence>
<feature type="transmembrane region" description="Helical" evidence="1">
    <location>
        <begin position="7"/>
        <end position="25"/>
    </location>
</feature>
<organism evidence="3 4">
    <name type="scientific">Lactococcus hircilactis</name>
    <dbReference type="NCBI Taxonomy" id="1494462"/>
    <lineage>
        <taxon>Bacteria</taxon>
        <taxon>Bacillati</taxon>
        <taxon>Bacillota</taxon>
        <taxon>Bacilli</taxon>
        <taxon>Lactobacillales</taxon>
        <taxon>Streptococcaceae</taxon>
        <taxon>Lactococcus</taxon>
    </lineage>
</organism>
<dbReference type="RefSeq" id="WP_143466365.1">
    <property type="nucleotide sequence ID" value="NZ_CBCRWP010000034.1"/>
</dbReference>
<evidence type="ECO:0000313" key="4">
    <source>
        <dbReference type="Proteomes" id="UP000439550"/>
    </source>
</evidence>
<evidence type="ECO:0000313" key="2">
    <source>
        <dbReference type="EMBL" id="MQW40724.1"/>
    </source>
</evidence>
<name>A0A7X1ZAG5_9LACT</name>
<keyword evidence="1" id="KW-1133">Transmembrane helix</keyword>
<evidence type="ECO:0000313" key="3">
    <source>
        <dbReference type="EMBL" id="MQW40743.1"/>
    </source>
</evidence>
<dbReference type="OrthoDB" id="9926606at2"/>
<evidence type="ECO:0008006" key="5">
    <source>
        <dbReference type="Google" id="ProtNLM"/>
    </source>
</evidence>
<keyword evidence="4" id="KW-1185">Reference proteome</keyword>
<keyword evidence="1" id="KW-0472">Membrane</keyword>
<gene>
    <name evidence="2" type="ORF">GHI93_12480</name>
    <name evidence="3" type="ORF">GHI93_12585</name>
</gene>